<dbReference type="Proteomes" id="UP000249819">
    <property type="component" value="Unassembled WGS sequence"/>
</dbReference>
<name>A0A327VU25_9BACT</name>
<dbReference type="EMBL" id="QLMA01000011">
    <property type="protein sequence ID" value="RAJ74053.1"/>
    <property type="molecule type" value="Genomic_DNA"/>
</dbReference>
<organism evidence="1 2">
    <name type="scientific">Chitinophaga dinghuensis</name>
    <dbReference type="NCBI Taxonomy" id="1539050"/>
    <lineage>
        <taxon>Bacteria</taxon>
        <taxon>Pseudomonadati</taxon>
        <taxon>Bacteroidota</taxon>
        <taxon>Chitinophagia</taxon>
        <taxon>Chitinophagales</taxon>
        <taxon>Chitinophagaceae</taxon>
        <taxon>Chitinophaga</taxon>
    </lineage>
</organism>
<evidence type="ECO:0000313" key="1">
    <source>
        <dbReference type="EMBL" id="RAJ74053.1"/>
    </source>
</evidence>
<dbReference type="NCBIfam" id="NF038153">
    <property type="entry name" value="lant_leader_L1a"/>
    <property type="match status" value="1"/>
</dbReference>
<dbReference type="AlphaFoldDB" id="A0A327VU25"/>
<reference evidence="1 2" key="1">
    <citation type="submission" date="2018-06" db="EMBL/GenBank/DDBJ databases">
        <title>Genomic Encyclopedia of Archaeal and Bacterial Type Strains, Phase II (KMG-II): from individual species to whole genera.</title>
        <authorList>
            <person name="Goeker M."/>
        </authorList>
    </citation>
    <scope>NUCLEOTIDE SEQUENCE [LARGE SCALE GENOMIC DNA]</scope>
    <source>
        <strain evidence="1 2">DSM 29821</strain>
    </source>
</reference>
<comment type="caution">
    <text evidence="1">The sequence shown here is derived from an EMBL/GenBank/DDBJ whole genome shotgun (WGS) entry which is preliminary data.</text>
</comment>
<dbReference type="RefSeq" id="WP_111595275.1">
    <property type="nucleotide sequence ID" value="NZ_QLMA01000011.1"/>
</dbReference>
<evidence type="ECO:0000313" key="2">
    <source>
        <dbReference type="Proteomes" id="UP000249819"/>
    </source>
</evidence>
<keyword evidence="2" id="KW-1185">Reference proteome</keyword>
<sequence length="70" mass="7554">MEKKNKITLEKETLLRLQDDQMKALLGSEGQTTDSGVACGNTVDLPTDGTDVAQFSSEAADSCCRRSCNK</sequence>
<proteinExistence type="predicted"/>
<accession>A0A327VU25</accession>
<gene>
    <name evidence="1" type="ORF">CLV59_111173</name>
</gene>
<protein>
    <submittedName>
        <fullName evidence="1">Uncharacterized protein</fullName>
    </submittedName>
</protein>
<dbReference type="InterPro" id="IPR058238">
    <property type="entry name" value="Lant_leader_dom"/>
</dbReference>
<dbReference type="OrthoDB" id="1513174at2"/>